<dbReference type="Proteomes" id="UP001140172">
    <property type="component" value="Unassembled WGS sequence"/>
</dbReference>
<sequence>MSIFHYVVSSFGDTVYDGVNLSIFVLDFIPTTTELLMLLAAKQPFSHSVFALPTADNPLNTTTPSYTLRSITSSPVEETNVSPFTSLAAAHVIFAQHSGQLDELTIIENTRKLLFPRPESKFSEQIRCHVEVPEQPVLWTIEGLARILLMELFGIVRRGATMEYIEHCRTLVVYDVDSGVEELQSIRPKESEHGRGAAERLNVHTVVVCVADERSGGLFARAFLPLHAYREVQMPVSATPYLHNIDPESPMSVYEIAWTGLDRKACLMIKIDRPGSTVLIGNTRTTLASRV</sequence>
<protein>
    <submittedName>
        <fullName evidence="1">Uncharacterized protein</fullName>
    </submittedName>
</protein>
<proteinExistence type="predicted"/>
<dbReference type="SUPFAM" id="SSF54506">
    <property type="entry name" value="Diaminopimelate epimerase-like"/>
    <property type="match status" value="1"/>
</dbReference>
<dbReference type="AlphaFoldDB" id="A0A9W8H0T7"/>
<keyword evidence="2" id="KW-1185">Reference proteome</keyword>
<gene>
    <name evidence="1" type="ORF">GGI15_004910</name>
</gene>
<comment type="caution">
    <text evidence="1">The sequence shown here is derived from an EMBL/GenBank/DDBJ whole genome shotgun (WGS) entry which is preliminary data.</text>
</comment>
<dbReference type="EMBL" id="JANBUM010000513">
    <property type="protein sequence ID" value="KAJ2776215.1"/>
    <property type="molecule type" value="Genomic_DNA"/>
</dbReference>
<dbReference type="Gene3D" id="3.10.310.10">
    <property type="entry name" value="Diaminopimelate Epimerase, Chain A, domain 1"/>
    <property type="match status" value="2"/>
</dbReference>
<dbReference type="OrthoDB" id="5517139at2759"/>
<reference evidence="1" key="1">
    <citation type="submission" date="2022-07" db="EMBL/GenBank/DDBJ databases">
        <title>Phylogenomic reconstructions and comparative analyses of Kickxellomycotina fungi.</title>
        <authorList>
            <person name="Reynolds N.K."/>
            <person name="Stajich J.E."/>
            <person name="Barry K."/>
            <person name="Grigoriev I.V."/>
            <person name="Crous P."/>
            <person name="Smith M.E."/>
        </authorList>
    </citation>
    <scope>NUCLEOTIDE SEQUENCE</scope>
    <source>
        <strain evidence="1">BCRC 34489</strain>
    </source>
</reference>
<name>A0A9W8H0T7_9FUNG</name>
<accession>A0A9W8H0T7</accession>
<organism evidence="1 2">
    <name type="scientific">Coemansia interrupta</name>
    <dbReference type="NCBI Taxonomy" id="1126814"/>
    <lineage>
        <taxon>Eukaryota</taxon>
        <taxon>Fungi</taxon>
        <taxon>Fungi incertae sedis</taxon>
        <taxon>Zoopagomycota</taxon>
        <taxon>Kickxellomycotina</taxon>
        <taxon>Kickxellomycetes</taxon>
        <taxon>Kickxellales</taxon>
        <taxon>Kickxellaceae</taxon>
        <taxon>Coemansia</taxon>
    </lineage>
</organism>
<evidence type="ECO:0000313" key="2">
    <source>
        <dbReference type="Proteomes" id="UP001140172"/>
    </source>
</evidence>
<evidence type="ECO:0000313" key="1">
    <source>
        <dbReference type="EMBL" id="KAJ2776215.1"/>
    </source>
</evidence>